<comment type="caution">
    <text evidence="4">The sequence shown here is derived from an EMBL/GenBank/DDBJ whole genome shotgun (WGS) entry which is preliminary data.</text>
</comment>
<reference evidence="4 5" key="1">
    <citation type="submission" date="2017-04" db="EMBL/GenBank/DDBJ databases">
        <title>Unexpected and diverse lifestyles within the genus Limnohabitans.</title>
        <authorList>
            <person name="Kasalicky V."/>
            <person name="Mehrshad M."/>
            <person name="Andrei S.-A."/>
            <person name="Salcher M."/>
            <person name="Kratochvilova H."/>
            <person name="Simek K."/>
            <person name="Ghai R."/>
        </authorList>
    </citation>
    <scope>NUCLEOTIDE SEQUENCE [LARGE SCALE GENOMIC DNA]</scope>
    <source>
        <strain evidence="4 5">MWH-C5</strain>
    </source>
</reference>
<dbReference type="Proteomes" id="UP000251341">
    <property type="component" value="Unassembled WGS sequence"/>
</dbReference>
<gene>
    <name evidence="4" type="ORF">B9Z44_11505</name>
</gene>
<dbReference type="InterPro" id="IPR036148">
    <property type="entry name" value="MmgE/PrpD_sf"/>
</dbReference>
<protein>
    <submittedName>
        <fullName evidence="4">2-methylcitrate dehydratase</fullName>
    </submittedName>
</protein>
<proteinExistence type="inferred from homology"/>
<evidence type="ECO:0000256" key="1">
    <source>
        <dbReference type="ARBA" id="ARBA00006174"/>
    </source>
</evidence>
<dbReference type="PANTHER" id="PTHR16943">
    <property type="entry name" value="2-METHYLCITRATE DEHYDRATASE-RELATED"/>
    <property type="match status" value="1"/>
</dbReference>
<dbReference type="PANTHER" id="PTHR16943:SF8">
    <property type="entry name" value="2-METHYLCITRATE DEHYDRATASE"/>
    <property type="match status" value="1"/>
</dbReference>
<dbReference type="SUPFAM" id="SSF103378">
    <property type="entry name" value="2-methylcitrate dehydratase PrpD"/>
    <property type="match status" value="1"/>
</dbReference>
<evidence type="ECO:0000259" key="2">
    <source>
        <dbReference type="Pfam" id="PF03972"/>
    </source>
</evidence>
<dbReference type="InterPro" id="IPR045336">
    <property type="entry name" value="MmgE_PrpD_N"/>
</dbReference>
<dbReference type="Gene3D" id="3.30.1330.120">
    <property type="entry name" value="2-methylcitrate dehydratase PrpD"/>
    <property type="match status" value="1"/>
</dbReference>
<dbReference type="AlphaFoldDB" id="A0A315ETI1"/>
<evidence type="ECO:0000259" key="3">
    <source>
        <dbReference type="Pfam" id="PF19305"/>
    </source>
</evidence>
<dbReference type="EMBL" id="NESP01000001">
    <property type="protein sequence ID" value="PUE60138.1"/>
    <property type="molecule type" value="Genomic_DNA"/>
</dbReference>
<dbReference type="Pfam" id="PF19305">
    <property type="entry name" value="MmgE_PrpD_C"/>
    <property type="match status" value="1"/>
</dbReference>
<dbReference type="GO" id="GO:0016829">
    <property type="term" value="F:lyase activity"/>
    <property type="evidence" value="ECO:0007669"/>
    <property type="project" value="InterPro"/>
</dbReference>
<dbReference type="InterPro" id="IPR042183">
    <property type="entry name" value="MmgE/PrpD_sf_1"/>
</dbReference>
<feature type="domain" description="MmgE/PrpD N-terminal" evidence="2">
    <location>
        <begin position="8"/>
        <end position="249"/>
    </location>
</feature>
<name>A0A315ETI1_9BURK</name>
<evidence type="ECO:0000313" key="5">
    <source>
        <dbReference type="Proteomes" id="UP000251341"/>
    </source>
</evidence>
<evidence type="ECO:0000313" key="4">
    <source>
        <dbReference type="EMBL" id="PUE60138.1"/>
    </source>
</evidence>
<sequence>MDKTFPSQQLATFAAQLQARDIPPHVLRKTEDLLVDWFGSAVAGKGARAVETIGTFIERMGPSTGPSEILYNRKRSTPYFAAMANAAASHVVEQDDVHNGSVFHPATVVFSPAVAVAQAMGASGQDLLVASIVGYEVGIRVGEFLGRSHYRIFHTTGTAGSIAAAAAVGRLLNLTPSQMLHAFGSAGTQAAGLWEFLRDAADSKQLHTAHAAGTGLMSAYLAKDGFTGAQQILEGKQGMAAGMSTDTDVTKLTDRLGSRWATVETSFKCHASCRHTHPAADALLQVMRDHHLTISDLKKVTTHVHQGAIDVLGPVVDPATVHQSKFSMGTVLSLAAKHGFAGLSEFDQDFKKPEITDLRDRVVMVLDDEVDAAYPNRWIGKVTVETNAGHVFAGRVDEPKGDPGNTLSRDEIEEKAMRIGVYSHGATRDELKQAIDALWHIESAQQVGALLP</sequence>
<dbReference type="InterPro" id="IPR042188">
    <property type="entry name" value="MmgE/PrpD_sf_2"/>
</dbReference>
<keyword evidence="5" id="KW-1185">Reference proteome</keyword>
<dbReference type="Gene3D" id="1.10.4100.10">
    <property type="entry name" value="2-methylcitrate dehydratase PrpD"/>
    <property type="match status" value="1"/>
</dbReference>
<accession>A0A315ETI1</accession>
<dbReference type="InterPro" id="IPR005656">
    <property type="entry name" value="MmgE_PrpD"/>
</dbReference>
<comment type="similarity">
    <text evidence="1">Belongs to the PrpD family.</text>
</comment>
<dbReference type="RefSeq" id="WP_108359069.1">
    <property type="nucleotide sequence ID" value="NZ_NESP01000001.1"/>
</dbReference>
<organism evidence="4 5">
    <name type="scientific">Limnohabitans curvus</name>
    <dbReference type="NCBI Taxonomy" id="323423"/>
    <lineage>
        <taxon>Bacteria</taxon>
        <taxon>Pseudomonadati</taxon>
        <taxon>Pseudomonadota</taxon>
        <taxon>Betaproteobacteria</taxon>
        <taxon>Burkholderiales</taxon>
        <taxon>Comamonadaceae</taxon>
        <taxon>Limnohabitans</taxon>
    </lineage>
</organism>
<dbReference type="InterPro" id="IPR045337">
    <property type="entry name" value="MmgE_PrpD_C"/>
</dbReference>
<feature type="domain" description="MmgE/PrpD C-terminal" evidence="3">
    <location>
        <begin position="270"/>
        <end position="440"/>
    </location>
</feature>
<dbReference type="Pfam" id="PF03972">
    <property type="entry name" value="MmgE_PrpD_N"/>
    <property type="match status" value="1"/>
</dbReference>